<evidence type="ECO:0000256" key="1">
    <source>
        <dbReference type="ARBA" id="ARBA00022448"/>
    </source>
</evidence>
<evidence type="ECO:0000259" key="8">
    <source>
        <dbReference type="PROSITE" id="PS51007"/>
    </source>
</evidence>
<dbReference type="GO" id="GO:0020037">
    <property type="term" value="F:heme binding"/>
    <property type="evidence" value="ECO:0007669"/>
    <property type="project" value="InterPro"/>
</dbReference>
<dbReference type="GO" id="GO:0009055">
    <property type="term" value="F:electron transfer activity"/>
    <property type="evidence" value="ECO:0007669"/>
    <property type="project" value="InterPro"/>
</dbReference>
<keyword evidence="7" id="KW-0732">Signal</keyword>
<dbReference type="InterPro" id="IPR009056">
    <property type="entry name" value="Cyt_c-like_dom"/>
</dbReference>
<keyword evidence="11" id="KW-1185">Reference proteome</keyword>
<evidence type="ECO:0000313" key="11">
    <source>
        <dbReference type="Proteomes" id="UP000253740"/>
    </source>
</evidence>
<dbReference type="Proteomes" id="UP000253740">
    <property type="component" value="Unassembled WGS sequence"/>
</dbReference>
<evidence type="ECO:0000256" key="5">
    <source>
        <dbReference type="ARBA" id="ARBA00023004"/>
    </source>
</evidence>
<evidence type="ECO:0000256" key="7">
    <source>
        <dbReference type="SAM" id="SignalP"/>
    </source>
</evidence>
<dbReference type="PROSITE" id="PS51007">
    <property type="entry name" value="CYTC"/>
    <property type="match status" value="1"/>
</dbReference>
<evidence type="ECO:0000256" key="4">
    <source>
        <dbReference type="ARBA" id="ARBA00022982"/>
    </source>
</evidence>
<evidence type="ECO:0000256" key="2">
    <source>
        <dbReference type="ARBA" id="ARBA00022617"/>
    </source>
</evidence>
<keyword evidence="5 6" id="KW-0408">Iron</keyword>
<dbReference type="STRING" id="1475481.GCA_000953855_02143"/>
<accession>A0A0K8QQ20</accession>
<dbReference type="InterPro" id="IPR036909">
    <property type="entry name" value="Cyt_c-like_dom_sf"/>
</dbReference>
<feature type="domain" description="Cytochrome c" evidence="8">
    <location>
        <begin position="18"/>
        <end position="97"/>
    </location>
</feature>
<dbReference type="PANTHER" id="PTHR33751:SF9">
    <property type="entry name" value="CYTOCHROME C4"/>
    <property type="match status" value="1"/>
</dbReference>
<gene>
    <name evidence="9" type="ORF">MBSD_1976</name>
    <name evidence="10" type="ORF">MBSD_n2096</name>
</gene>
<dbReference type="PANTHER" id="PTHR33751">
    <property type="entry name" value="CBB3-TYPE CYTOCHROME C OXIDASE SUBUNIT FIXP"/>
    <property type="match status" value="1"/>
</dbReference>
<reference evidence="9" key="1">
    <citation type="submission" date="2015-03" db="EMBL/GenBank/DDBJ databases">
        <title>Draft genome sequence of Mizugakiibacter sediminis skMP5.</title>
        <authorList>
            <person name="Watanabe T."/>
            <person name="Kojima H."/>
            <person name="Fukui M."/>
        </authorList>
    </citation>
    <scope>NUCLEOTIDE SEQUENCE</scope>
    <source>
        <strain evidence="9">SkMP5</strain>
    </source>
</reference>
<dbReference type="GO" id="GO:0046872">
    <property type="term" value="F:metal ion binding"/>
    <property type="evidence" value="ECO:0007669"/>
    <property type="project" value="UniProtKB-KW"/>
</dbReference>
<sequence length="104" mass="10920">MTRLPVLALLAAAALPAAAQTPAKPARLGLCAACHGEDGRARVPETPNLAGQRFDYLLKALRAYKSGQRDVPVMRAALGPLGDAELEQLARWYADLAPCAAGAR</sequence>
<dbReference type="SUPFAM" id="SSF46626">
    <property type="entry name" value="Cytochrome c"/>
    <property type="match status" value="1"/>
</dbReference>
<dbReference type="InterPro" id="IPR050597">
    <property type="entry name" value="Cytochrome_c_Oxidase_Subunit"/>
</dbReference>
<keyword evidence="2 6" id="KW-0349">Heme</keyword>
<keyword evidence="3 6" id="KW-0479">Metal-binding</keyword>
<reference evidence="10" key="2">
    <citation type="submission" date="2015-08" db="EMBL/GenBank/DDBJ databases">
        <title>Complete DNA Sequence of Pseudomonas syringae pv. actinidiae, the Causal Agent of Kiwifruit Canker Disease.</title>
        <authorList>
            <person name="Rikkerink E.H.A."/>
            <person name="Fineran P.C."/>
        </authorList>
    </citation>
    <scope>NUCLEOTIDE SEQUENCE</scope>
    <source>
        <strain evidence="10">SkMP5</strain>
    </source>
</reference>
<dbReference type="HOGENOM" id="CLU_128253_1_2_6"/>
<proteinExistence type="predicted"/>
<organism evidence="10">
    <name type="scientific">Mizugakiibacter sediminis</name>
    <dbReference type="NCBI Taxonomy" id="1475481"/>
    <lineage>
        <taxon>Bacteria</taxon>
        <taxon>Pseudomonadati</taxon>
        <taxon>Pseudomonadota</taxon>
        <taxon>Gammaproteobacteria</taxon>
        <taxon>Lysobacterales</taxon>
        <taxon>Rhodanobacteraceae</taxon>
        <taxon>Mizugakiibacter</taxon>
    </lineage>
</organism>
<dbReference type="Pfam" id="PF00034">
    <property type="entry name" value="Cytochrom_C"/>
    <property type="match status" value="1"/>
</dbReference>
<keyword evidence="4" id="KW-0249">Electron transport</keyword>
<feature type="chain" id="PRO_5007415082" evidence="7">
    <location>
        <begin position="20"/>
        <end position="104"/>
    </location>
</feature>
<dbReference type="Gene3D" id="1.10.760.10">
    <property type="entry name" value="Cytochrome c-like domain"/>
    <property type="match status" value="1"/>
</dbReference>
<evidence type="ECO:0000256" key="6">
    <source>
        <dbReference type="PROSITE-ProRule" id="PRU00433"/>
    </source>
</evidence>
<evidence type="ECO:0000256" key="3">
    <source>
        <dbReference type="ARBA" id="ARBA00022723"/>
    </source>
</evidence>
<dbReference type="EMBL" id="DF970233">
    <property type="protein sequence ID" value="GAP66781.1"/>
    <property type="molecule type" value="Genomic_DNA"/>
</dbReference>
<dbReference type="RefSeq" id="WP_062537369.1">
    <property type="nucleotide sequence ID" value="NZ_DF970233.1"/>
</dbReference>
<keyword evidence="1" id="KW-0813">Transport</keyword>
<name>A0A0K8QQ20_9GAMM</name>
<dbReference type="AlphaFoldDB" id="A0A0K8QQ20"/>
<evidence type="ECO:0000313" key="9">
    <source>
        <dbReference type="EMBL" id="GAN45428.1"/>
    </source>
</evidence>
<protein>
    <submittedName>
        <fullName evidence="9 10">Cytochrome c553</fullName>
    </submittedName>
</protein>
<evidence type="ECO:0000313" key="10">
    <source>
        <dbReference type="EMBL" id="GAP66781.1"/>
    </source>
</evidence>
<dbReference type="EMBL" id="DF952380">
    <property type="protein sequence ID" value="GAN45428.1"/>
    <property type="molecule type" value="Genomic_DNA"/>
</dbReference>
<feature type="signal peptide" evidence="7">
    <location>
        <begin position="1"/>
        <end position="19"/>
    </location>
</feature>
<dbReference type="OrthoDB" id="9796421at2"/>